<gene>
    <name evidence="1" type="ORF">GCM10009655_04380</name>
</gene>
<keyword evidence="2" id="KW-1185">Reference proteome</keyword>
<proteinExistence type="predicted"/>
<sequence>MPRWFCAVEDAVVELDEDLECFLAPVDRLSSAGLREKLHDRPPSSDSRDPNAWAILEYSDKHCLSAGFGIL</sequence>
<dbReference type="Proteomes" id="UP001500943">
    <property type="component" value="Unassembled WGS sequence"/>
</dbReference>
<evidence type="ECO:0000313" key="1">
    <source>
        <dbReference type="EMBL" id="GAA1208276.1"/>
    </source>
</evidence>
<accession>A0ABP4G3B1</accession>
<reference evidence="2" key="1">
    <citation type="journal article" date="2019" name="Int. J. Syst. Evol. Microbiol.">
        <title>The Global Catalogue of Microorganisms (GCM) 10K type strain sequencing project: providing services to taxonomists for standard genome sequencing and annotation.</title>
        <authorList>
            <consortium name="The Broad Institute Genomics Platform"/>
            <consortium name="The Broad Institute Genome Sequencing Center for Infectious Disease"/>
            <person name="Wu L."/>
            <person name="Ma J."/>
        </authorList>
    </citation>
    <scope>NUCLEOTIDE SEQUENCE [LARGE SCALE GENOMIC DNA]</scope>
    <source>
        <strain evidence="2">JCM 12762</strain>
    </source>
</reference>
<dbReference type="RefSeq" id="WP_343922778.1">
    <property type="nucleotide sequence ID" value="NZ_BAAAKW010000009.1"/>
</dbReference>
<name>A0ABP4G3B1_9MICO</name>
<protein>
    <submittedName>
        <fullName evidence="1">Uncharacterized protein</fullName>
    </submittedName>
</protein>
<dbReference type="EMBL" id="BAAAKW010000009">
    <property type="protein sequence ID" value="GAA1208276.1"/>
    <property type="molecule type" value="Genomic_DNA"/>
</dbReference>
<comment type="caution">
    <text evidence="1">The sequence shown here is derived from an EMBL/GenBank/DDBJ whole genome shotgun (WGS) entry which is preliminary data.</text>
</comment>
<evidence type="ECO:0000313" key="2">
    <source>
        <dbReference type="Proteomes" id="UP001500943"/>
    </source>
</evidence>
<organism evidence="1 2">
    <name type="scientific">Rhodoglobus aureus</name>
    <dbReference type="NCBI Taxonomy" id="191497"/>
    <lineage>
        <taxon>Bacteria</taxon>
        <taxon>Bacillati</taxon>
        <taxon>Actinomycetota</taxon>
        <taxon>Actinomycetes</taxon>
        <taxon>Micrococcales</taxon>
        <taxon>Microbacteriaceae</taxon>
        <taxon>Rhodoglobus</taxon>
    </lineage>
</organism>